<protein>
    <submittedName>
        <fullName evidence="2">Transposase</fullName>
    </submittedName>
</protein>
<dbReference type="Pfam" id="PF01610">
    <property type="entry name" value="DDE_Tnp_ISL3"/>
    <property type="match status" value="1"/>
</dbReference>
<evidence type="ECO:0000313" key="2">
    <source>
        <dbReference type="EMBL" id="OIQ95028.1"/>
    </source>
</evidence>
<dbReference type="PANTHER" id="PTHR33498:SF1">
    <property type="entry name" value="TRANSPOSASE FOR INSERTION SEQUENCE ELEMENT IS1557"/>
    <property type="match status" value="1"/>
</dbReference>
<sequence length="176" mass="19634">MALRREMPVLAMARLRGVSDGRVWRALEHYVQQARAQVDQSAIHRRLLFATLGCEGQAFAAFAQDLASHGGDPQAIETVSLDMSKAYQAGARQHCPQAALSFDPFHVVALAHDALEEVRRAETKTHPELKGSCWATLKDARLWTLGQITVMHHLQRSSLKTARAWRLKEALRAVFA</sequence>
<accession>A0A1J5RSH1</accession>
<dbReference type="InterPro" id="IPR002560">
    <property type="entry name" value="Transposase_DDE"/>
</dbReference>
<dbReference type="PANTHER" id="PTHR33498">
    <property type="entry name" value="TRANSPOSASE FOR INSERTION SEQUENCE ELEMENT IS1557"/>
    <property type="match status" value="1"/>
</dbReference>
<feature type="domain" description="Transposase IS204/IS1001/IS1096/IS1165 DDE" evidence="1">
    <location>
        <begin position="25"/>
        <end position="175"/>
    </location>
</feature>
<comment type="caution">
    <text evidence="2">The sequence shown here is derived from an EMBL/GenBank/DDBJ whole genome shotgun (WGS) entry which is preliminary data.</text>
</comment>
<name>A0A1J5RSH1_9ZZZZ</name>
<dbReference type="AlphaFoldDB" id="A0A1J5RSH1"/>
<dbReference type="InterPro" id="IPR047951">
    <property type="entry name" value="Transpos_ISL3"/>
</dbReference>
<proteinExistence type="predicted"/>
<gene>
    <name evidence="2" type="ORF">GALL_229520</name>
</gene>
<dbReference type="EMBL" id="MLJW01000174">
    <property type="protein sequence ID" value="OIQ95028.1"/>
    <property type="molecule type" value="Genomic_DNA"/>
</dbReference>
<evidence type="ECO:0000259" key="1">
    <source>
        <dbReference type="Pfam" id="PF01610"/>
    </source>
</evidence>
<reference evidence="2" key="1">
    <citation type="submission" date="2016-10" db="EMBL/GenBank/DDBJ databases">
        <title>Sequence of Gallionella enrichment culture.</title>
        <authorList>
            <person name="Poehlein A."/>
            <person name="Muehling M."/>
            <person name="Daniel R."/>
        </authorList>
    </citation>
    <scope>NUCLEOTIDE SEQUENCE</scope>
</reference>
<organism evidence="2">
    <name type="scientific">mine drainage metagenome</name>
    <dbReference type="NCBI Taxonomy" id="410659"/>
    <lineage>
        <taxon>unclassified sequences</taxon>
        <taxon>metagenomes</taxon>
        <taxon>ecological metagenomes</taxon>
    </lineage>
</organism>